<dbReference type="Proteomes" id="UP000008075">
    <property type="component" value="Chromosome"/>
</dbReference>
<organism evidence="1 2">
    <name type="scientific">Xenorhabdus nematophila (strain ATCC 19061 / DSM 3370 / CCUG 14189 / LMG 1036 / NCIMB 9965 / AN6)</name>
    <dbReference type="NCBI Taxonomy" id="406817"/>
    <lineage>
        <taxon>Bacteria</taxon>
        <taxon>Pseudomonadati</taxon>
        <taxon>Pseudomonadota</taxon>
        <taxon>Gammaproteobacteria</taxon>
        <taxon>Enterobacterales</taxon>
        <taxon>Morganellaceae</taxon>
        <taxon>Xenorhabdus</taxon>
    </lineage>
</organism>
<dbReference type="KEGG" id="xne:XNC1_0948"/>
<name>D3VL60_XENNA</name>
<evidence type="ECO:0000313" key="1">
    <source>
        <dbReference type="EMBL" id="CBJ89019.1"/>
    </source>
</evidence>
<sequence length="38" mass="4281">MTAIVYGMNDNHMQHFMEWSTKKPGGTSTACHSHSKDN</sequence>
<accession>D3VL60</accession>
<evidence type="ECO:0000313" key="2">
    <source>
        <dbReference type="Proteomes" id="UP000008075"/>
    </source>
</evidence>
<dbReference type="HOGENOM" id="CLU_3335051_0_0_6"/>
<gene>
    <name evidence="1" type="ordered locus">XNC1_0948</name>
</gene>
<keyword evidence="2" id="KW-1185">Reference proteome</keyword>
<protein>
    <submittedName>
        <fullName evidence="1">Uncharacterized protein</fullName>
    </submittedName>
</protein>
<dbReference type="EMBL" id="FN667742">
    <property type="protein sequence ID" value="CBJ89019.1"/>
    <property type="molecule type" value="Genomic_DNA"/>
</dbReference>
<proteinExistence type="predicted"/>
<dbReference type="AlphaFoldDB" id="D3VL60"/>
<reference evidence="1 2" key="1">
    <citation type="journal article" date="2011" name="PLoS ONE">
        <title>The entomopathogenic bacterial endosymbionts xenorhabdus and photorhabdus: convergent lifestyles from divergent genomes.</title>
        <authorList>
            <person name="Chaston J.M."/>
            <person name="Suen G."/>
            <person name="Tucker S.L."/>
            <person name="Andersen A.W."/>
            <person name="Bhasin A."/>
            <person name="Bode E."/>
            <person name="Bode H.B."/>
            <person name="Brachmann A.O."/>
            <person name="Cowles C.E."/>
            <person name="Cowles K.N."/>
            <person name="Darby C."/>
            <person name="de Leon L."/>
            <person name="Drace K."/>
            <person name="Du Z."/>
            <person name="Givaudan A."/>
            <person name="Herbert Tran E.E."/>
            <person name="Jewell K.A."/>
            <person name="Knack J.J."/>
            <person name="Krasomil-Osterfeld K.C."/>
            <person name="Kukor R."/>
            <person name="Lanois A."/>
            <person name="Latreille P."/>
            <person name="Leimgruber N.K."/>
            <person name="Lipke C.M."/>
            <person name="Liu R."/>
            <person name="Lu X."/>
            <person name="Martens E.C."/>
            <person name="Marri P.R."/>
            <person name="Medigue C."/>
            <person name="Menard M.L."/>
            <person name="Miller N.M."/>
            <person name="Morales-Soto N."/>
            <person name="Norton S."/>
            <person name="Ogier J.C."/>
            <person name="Orchard S.S."/>
            <person name="Park D."/>
            <person name="Park Y."/>
            <person name="Qurollo B.A."/>
            <person name="Sugar D.R."/>
            <person name="Richards G.R."/>
            <person name="Rouy Z."/>
            <person name="Slominski B."/>
            <person name="Slominski K."/>
            <person name="Snyder H."/>
            <person name="Tjaden B.C."/>
            <person name="van der Hoeven R."/>
            <person name="Welch R.D."/>
            <person name="Wheeler C."/>
            <person name="Xiang B."/>
            <person name="Barbazuk B."/>
            <person name="Gaudriault S."/>
            <person name="Goodner B."/>
            <person name="Slater S.C."/>
            <person name="Forst S."/>
            <person name="Goldman B.S."/>
            <person name="Goodrich-Blair H."/>
        </authorList>
    </citation>
    <scope>NUCLEOTIDE SEQUENCE [LARGE SCALE GENOMIC DNA]</scope>
    <source>
        <strain evidence="2">ATCC 19061 / DSM 3370 / CCUG 14189 / LMG 1036 / NCIMB 9965 / AN6</strain>
    </source>
</reference>